<sequence length="86" mass="9422">MQGNEAAANAGLQQHHNGNIYAYCDLCLNVHCRTYIYVYMQKYRIPRVVLTSAMAAGSGYKTTATTTMTAHSSINNSQLCMSAIIV</sequence>
<gene>
    <name evidence="1" type="ORF">CCAP1982_LOCUS12775</name>
</gene>
<accession>A0A811V1Z7</accession>
<organism evidence="1 2">
    <name type="scientific">Ceratitis capitata</name>
    <name type="common">Mediterranean fruit fly</name>
    <name type="synonym">Tephritis capitata</name>
    <dbReference type="NCBI Taxonomy" id="7213"/>
    <lineage>
        <taxon>Eukaryota</taxon>
        <taxon>Metazoa</taxon>
        <taxon>Ecdysozoa</taxon>
        <taxon>Arthropoda</taxon>
        <taxon>Hexapoda</taxon>
        <taxon>Insecta</taxon>
        <taxon>Pterygota</taxon>
        <taxon>Neoptera</taxon>
        <taxon>Endopterygota</taxon>
        <taxon>Diptera</taxon>
        <taxon>Brachycera</taxon>
        <taxon>Muscomorpha</taxon>
        <taxon>Tephritoidea</taxon>
        <taxon>Tephritidae</taxon>
        <taxon>Ceratitis</taxon>
        <taxon>Ceratitis</taxon>
    </lineage>
</organism>
<evidence type="ECO:0000313" key="1">
    <source>
        <dbReference type="EMBL" id="CAD7004365.1"/>
    </source>
</evidence>
<dbReference type="AlphaFoldDB" id="A0A811V1Z7"/>
<evidence type="ECO:0000313" key="2">
    <source>
        <dbReference type="Proteomes" id="UP000606786"/>
    </source>
</evidence>
<dbReference type="EMBL" id="CAJHJT010000034">
    <property type="protein sequence ID" value="CAD7004365.1"/>
    <property type="molecule type" value="Genomic_DNA"/>
</dbReference>
<dbReference type="Proteomes" id="UP000606786">
    <property type="component" value="Unassembled WGS sequence"/>
</dbReference>
<proteinExistence type="predicted"/>
<protein>
    <submittedName>
        <fullName evidence="1">(Mediterranean fruit fly) hypothetical protein</fullName>
    </submittedName>
</protein>
<keyword evidence="2" id="KW-1185">Reference proteome</keyword>
<reference evidence="1" key="1">
    <citation type="submission" date="2020-11" db="EMBL/GenBank/DDBJ databases">
        <authorList>
            <person name="Whitehead M."/>
        </authorList>
    </citation>
    <scope>NUCLEOTIDE SEQUENCE</scope>
    <source>
        <strain evidence="1">EGII</strain>
    </source>
</reference>
<comment type="caution">
    <text evidence="1">The sequence shown here is derived from an EMBL/GenBank/DDBJ whole genome shotgun (WGS) entry which is preliminary data.</text>
</comment>
<name>A0A811V1Z7_CERCA</name>